<comment type="similarity">
    <text evidence="1">Belongs to the UPF0065 (bug) family.</text>
</comment>
<dbReference type="PIRSF" id="PIRSF017082">
    <property type="entry name" value="YflP"/>
    <property type="match status" value="1"/>
</dbReference>
<keyword evidence="3" id="KW-1185">Reference proteome</keyword>
<reference evidence="2 3" key="1">
    <citation type="journal article" date="2020" name="G3 (Bethesda)">
        <title>CeMbio - The Caenorhabditis elegans Microbiome Resource.</title>
        <authorList>
            <person name="Dirksen P."/>
            <person name="Assie A."/>
            <person name="Zimmermann J."/>
            <person name="Zhang F."/>
            <person name="Tietje A.M."/>
            <person name="Marsh S.A."/>
            <person name="Felix M.A."/>
            <person name="Shapira M."/>
            <person name="Kaleta C."/>
            <person name="Schulenburg H."/>
            <person name="Samuel B."/>
        </authorList>
    </citation>
    <scope>NUCLEOTIDE SEQUENCE [LARGE SCALE GENOMIC DNA]</scope>
    <source>
        <strain evidence="2 3">BIGb0172</strain>
    </source>
</reference>
<dbReference type="Proteomes" id="UP000515240">
    <property type="component" value="Chromosome"/>
</dbReference>
<protein>
    <submittedName>
        <fullName evidence="2">Tripartite tricarboxylate transporter substrate binding protein</fullName>
    </submittedName>
</protein>
<dbReference type="PANTHER" id="PTHR42928:SF5">
    <property type="entry name" value="BLR1237 PROTEIN"/>
    <property type="match status" value="1"/>
</dbReference>
<evidence type="ECO:0000313" key="2">
    <source>
        <dbReference type="EMBL" id="QMV72841.1"/>
    </source>
</evidence>
<dbReference type="Pfam" id="PF03401">
    <property type="entry name" value="TctC"/>
    <property type="match status" value="1"/>
</dbReference>
<dbReference type="PANTHER" id="PTHR42928">
    <property type="entry name" value="TRICARBOXYLATE-BINDING PROTEIN"/>
    <property type="match status" value="1"/>
</dbReference>
<proteinExistence type="inferred from homology"/>
<accession>A0A7G5EFR6</accession>
<dbReference type="InterPro" id="IPR042100">
    <property type="entry name" value="Bug_dom1"/>
</dbReference>
<dbReference type="SUPFAM" id="SSF53850">
    <property type="entry name" value="Periplasmic binding protein-like II"/>
    <property type="match status" value="1"/>
</dbReference>
<dbReference type="EMBL" id="CP058554">
    <property type="protein sequence ID" value="QMV72841.1"/>
    <property type="molecule type" value="Genomic_DNA"/>
</dbReference>
<dbReference type="PROSITE" id="PS51318">
    <property type="entry name" value="TAT"/>
    <property type="match status" value="1"/>
</dbReference>
<dbReference type="AlphaFoldDB" id="A0A7G5EFR6"/>
<sequence length="341" mass="36835">MNNKLSLEQAPVNPGRRRWLARSTAWGAASLLAGHQAWAQNPYPSRPVRLVVPFAAGGATDVLGRLLAKALEPGLGQPVVVDNKVGAAGAIGATQVAHAEPDGYNILMGGVGTNIVLEHTMPDLAYRPQRDFAAVASICNVDYVLVVAQDSPYQTLGELLADAKKTPDKLRYMSTGPLGPLHVAMEYLGKLSGAQMIHAPYKGEAPALPDLLQQRVDMGMMTALFTRPQVQSGKLRVLATLSAQRMASWPEVPTVAELGYPGFAAPIWNGFFVPRKTNAQVVDRLGKVTVAQLQAPELKNLLEKQGVSVTAQGPEAYEKFLQAERLRWQQMIRESQVLTTS</sequence>
<dbReference type="RefSeq" id="WP_182327250.1">
    <property type="nucleotide sequence ID" value="NZ_CP058554.1"/>
</dbReference>
<evidence type="ECO:0000313" key="3">
    <source>
        <dbReference type="Proteomes" id="UP000515240"/>
    </source>
</evidence>
<dbReference type="CDD" id="cd07012">
    <property type="entry name" value="PBP2_Bug_TTT"/>
    <property type="match status" value="1"/>
</dbReference>
<gene>
    <name evidence="2" type="ORF">HS961_08320</name>
</gene>
<dbReference type="KEGG" id="cpis:HS961_08320"/>
<evidence type="ECO:0000256" key="1">
    <source>
        <dbReference type="ARBA" id="ARBA00006987"/>
    </source>
</evidence>
<dbReference type="Gene3D" id="3.40.190.150">
    <property type="entry name" value="Bordetella uptake gene, domain 1"/>
    <property type="match status" value="1"/>
</dbReference>
<dbReference type="InterPro" id="IPR005064">
    <property type="entry name" value="BUG"/>
</dbReference>
<name>A0A7G5EFR6_9BURK</name>
<dbReference type="InterPro" id="IPR006311">
    <property type="entry name" value="TAT_signal"/>
</dbReference>
<organism evidence="2 3">
    <name type="scientific">Comamonas piscis</name>
    <dbReference type="NCBI Taxonomy" id="1562974"/>
    <lineage>
        <taxon>Bacteria</taxon>
        <taxon>Pseudomonadati</taxon>
        <taxon>Pseudomonadota</taxon>
        <taxon>Betaproteobacteria</taxon>
        <taxon>Burkholderiales</taxon>
        <taxon>Comamonadaceae</taxon>
        <taxon>Comamonas</taxon>
    </lineage>
</organism>
<dbReference type="Gene3D" id="3.40.190.10">
    <property type="entry name" value="Periplasmic binding protein-like II"/>
    <property type="match status" value="1"/>
</dbReference>